<dbReference type="CDD" id="cd00093">
    <property type="entry name" value="HTH_XRE"/>
    <property type="match status" value="1"/>
</dbReference>
<dbReference type="InterPro" id="IPR010982">
    <property type="entry name" value="Lambda_DNA-bd_dom_sf"/>
</dbReference>
<dbReference type="SMART" id="SM00530">
    <property type="entry name" value="HTH_XRE"/>
    <property type="match status" value="1"/>
</dbReference>
<dbReference type="eggNOG" id="COG1396">
    <property type="taxonomic scope" value="Bacteria"/>
</dbReference>
<organism evidence="2 3">
    <name type="scientific">Mycolicibacterium cosmeticum</name>
    <dbReference type="NCBI Taxonomy" id="258533"/>
    <lineage>
        <taxon>Bacteria</taxon>
        <taxon>Bacillati</taxon>
        <taxon>Actinomycetota</taxon>
        <taxon>Actinomycetes</taxon>
        <taxon>Mycobacteriales</taxon>
        <taxon>Mycobacteriaceae</taxon>
        <taxon>Mycolicibacterium</taxon>
    </lineage>
</organism>
<proteinExistence type="predicted"/>
<sequence>MQPEDVGLPRGRRRRTSGLRREEVAALCHMSADYYARLERQRGPQPSAQMIASIAQGLHLSRDERDHLFRLAGHQPPDRGAGTDHISPGMLRIFDRLTDTPAEIVTELGETLRQTPLGVALVGDLCRYTGPSRSIGYRWFADPGARDIYPPEDHEFYSRMYVSGLRAVLARRGPGSKAAGLAELLSAESDEFRMLWDAHEIGIKPREIKRYRHPEVGRLELNCQVLLDPEESHSLLVYTAAPGSESYEKLQLLSVIGAPSTV</sequence>
<feature type="domain" description="HTH cro/C1-type" evidence="1">
    <location>
        <begin position="18"/>
        <end position="65"/>
    </location>
</feature>
<dbReference type="Pfam" id="PF17765">
    <property type="entry name" value="MLTR_LBD"/>
    <property type="match status" value="1"/>
</dbReference>
<reference evidence="2" key="1">
    <citation type="submission" date="2014-03" db="EMBL/GenBank/DDBJ databases">
        <title>Draft Genome Sequence of Mycobacterium cosmeticum DSM 44829.</title>
        <authorList>
            <person name="Croce O."/>
            <person name="Robert C."/>
            <person name="Raoult D."/>
            <person name="Drancourt M."/>
        </authorList>
    </citation>
    <scope>NUCLEOTIDE SEQUENCE [LARGE SCALE GENOMIC DNA]</scope>
    <source>
        <strain evidence="2">DSM 44829</strain>
    </source>
</reference>
<dbReference type="Gene3D" id="1.10.260.40">
    <property type="entry name" value="lambda repressor-like DNA-binding domains"/>
    <property type="match status" value="1"/>
</dbReference>
<dbReference type="STRING" id="258533.BN977_05249"/>
<evidence type="ECO:0000313" key="3">
    <source>
        <dbReference type="Proteomes" id="UP000028870"/>
    </source>
</evidence>
<reference evidence="2" key="2">
    <citation type="submission" date="2014-03" db="EMBL/GenBank/DDBJ databases">
        <authorList>
            <person name="Urmite Genomes"/>
        </authorList>
    </citation>
    <scope>NUCLEOTIDE SEQUENCE</scope>
    <source>
        <strain evidence="2">DSM 44829</strain>
    </source>
</reference>
<dbReference type="Gene3D" id="3.30.450.180">
    <property type="match status" value="1"/>
</dbReference>
<protein>
    <submittedName>
        <fullName evidence="2">DNA-binding protein</fullName>
    </submittedName>
</protein>
<dbReference type="GO" id="GO:0003677">
    <property type="term" value="F:DNA binding"/>
    <property type="evidence" value="ECO:0007669"/>
    <property type="project" value="UniProtKB-KW"/>
</dbReference>
<dbReference type="InterPro" id="IPR041413">
    <property type="entry name" value="MLTR_LBD"/>
</dbReference>
<dbReference type="Proteomes" id="UP000028870">
    <property type="component" value="Unassembled WGS sequence"/>
</dbReference>
<comment type="caution">
    <text evidence="2">The sequence shown here is derived from an EMBL/GenBank/DDBJ whole genome shotgun (WGS) entry which is preliminary data.</text>
</comment>
<dbReference type="AlphaFoldDB" id="W9B6S2"/>
<gene>
    <name evidence="2" type="ORF">BN977_05249</name>
</gene>
<dbReference type="PANTHER" id="PTHR35010:SF2">
    <property type="entry name" value="BLL4672 PROTEIN"/>
    <property type="match status" value="1"/>
</dbReference>
<dbReference type="PANTHER" id="PTHR35010">
    <property type="entry name" value="BLL4672 PROTEIN-RELATED"/>
    <property type="match status" value="1"/>
</dbReference>
<dbReference type="SUPFAM" id="SSF47413">
    <property type="entry name" value="lambda repressor-like DNA-binding domains"/>
    <property type="match status" value="1"/>
</dbReference>
<keyword evidence="3" id="KW-1185">Reference proteome</keyword>
<name>W9B6S2_MYCCO</name>
<dbReference type="PROSITE" id="PS50943">
    <property type="entry name" value="HTH_CROC1"/>
    <property type="match status" value="1"/>
</dbReference>
<dbReference type="EMBL" id="CCBB010000003">
    <property type="protein sequence ID" value="CDO10416.1"/>
    <property type="molecule type" value="Genomic_DNA"/>
</dbReference>
<dbReference type="InterPro" id="IPR001387">
    <property type="entry name" value="Cro/C1-type_HTH"/>
</dbReference>
<keyword evidence="2" id="KW-0238">DNA-binding</keyword>
<accession>W9B6S2</accession>
<evidence type="ECO:0000259" key="1">
    <source>
        <dbReference type="PROSITE" id="PS50943"/>
    </source>
</evidence>
<dbReference type="Pfam" id="PF13560">
    <property type="entry name" value="HTH_31"/>
    <property type="match status" value="1"/>
</dbReference>
<evidence type="ECO:0000313" key="2">
    <source>
        <dbReference type="EMBL" id="CDO10416.1"/>
    </source>
</evidence>